<proteinExistence type="inferred from homology"/>
<dbReference type="NCBIfam" id="TIGR02150">
    <property type="entry name" value="IPP_isom_1"/>
    <property type="match status" value="1"/>
</dbReference>
<feature type="domain" description="Nudix hydrolase" evidence="12">
    <location>
        <begin position="32"/>
        <end position="164"/>
    </location>
</feature>
<dbReference type="InterPro" id="IPR056375">
    <property type="entry name" value="Idi_bact"/>
</dbReference>
<dbReference type="PIRSF" id="PIRSF018427">
    <property type="entry name" value="Isopntndiph_ism"/>
    <property type="match status" value="1"/>
</dbReference>
<protein>
    <recommendedName>
        <fullName evidence="3 10">Isopentenyl-diphosphate delta-isomerase</fullName>
        <ecNumber evidence="3 10">5.3.3.2</ecNumber>
    </recommendedName>
</protein>
<evidence type="ECO:0000256" key="6">
    <source>
        <dbReference type="ARBA" id="ARBA00022842"/>
    </source>
</evidence>
<dbReference type="HAMAP" id="MF_00202">
    <property type="entry name" value="Idi"/>
    <property type="match status" value="1"/>
</dbReference>
<keyword evidence="5" id="KW-0479">Metal-binding</keyword>
<evidence type="ECO:0000259" key="12">
    <source>
        <dbReference type="PROSITE" id="PS51462"/>
    </source>
</evidence>
<sequence>MNEDLRNLVILVDEHDNELGLHEKLDAHIQGLLHRAFSVLIYNDKGEMMLQQRALMKYHSGGLWTNACCGHPMKDELTDKAPHRRLQEEMGFNCELTKQTEFIYNVPVPPNLIEHEYLHVYHGIYNDEPVLNPEEAMGYRWISKKDLEKEVKNNPEHFTPWFLLLLIKVKPSFPDLIGESTSL</sequence>
<keyword evidence="6" id="KW-0460">Magnesium</keyword>
<evidence type="ECO:0000256" key="2">
    <source>
        <dbReference type="ARBA" id="ARBA00007579"/>
    </source>
</evidence>
<keyword evidence="7" id="KW-0464">Manganese</keyword>
<reference evidence="13 14" key="1">
    <citation type="journal article" date="2016" name="Nat. Commun.">
        <title>Thousands of microbial genomes shed light on interconnected biogeochemical processes in an aquifer system.</title>
        <authorList>
            <person name="Anantharaman K."/>
            <person name="Brown C.T."/>
            <person name="Hug L.A."/>
            <person name="Sharon I."/>
            <person name="Castelle C.J."/>
            <person name="Probst A.J."/>
            <person name="Thomas B.C."/>
            <person name="Singh A."/>
            <person name="Wilkins M.J."/>
            <person name="Karaoz U."/>
            <person name="Brodie E.L."/>
            <person name="Williams K.H."/>
            <person name="Hubbard S.S."/>
            <person name="Banfield J.F."/>
        </authorList>
    </citation>
    <scope>NUCLEOTIDE SEQUENCE [LARGE SCALE GENOMIC DNA]</scope>
</reference>
<dbReference type="PANTHER" id="PTHR10885">
    <property type="entry name" value="ISOPENTENYL-DIPHOSPHATE DELTA-ISOMERASE"/>
    <property type="match status" value="1"/>
</dbReference>
<dbReference type="Proteomes" id="UP000177941">
    <property type="component" value="Unassembled WGS sequence"/>
</dbReference>
<evidence type="ECO:0000256" key="7">
    <source>
        <dbReference type="ARBA" id="ARBA00023211"/>
    </source>
</evidence>
<evidence type="ECO:0000256" key="11">
    <source>
        <dbReference type="PIRSR" id="PIRSR018427-1"/>
    </source>
</evidence>
<gene>
    <name evidence="13" type="ORF">A3E36_01810</name>
</gene>
<dbReference type="PROSITE" id="PS51462">
    <property type="entry name" value="NUDIX"/>
    <property type="match status" value="1"/>
</dbReference>
<comment type="similarity">
    <text evidence="2">Belongs to the IPP isomerase type 1 family.</text>
</comment>
<dbReference type="CDD" id="cd02885">
    <property type="entry name" value="NUDIX_IPP_Isomerase"/>
    <property type="match status" value="1"/>
</dbReference>
<dbReference type="GO" id="GO:0005737">
    <property type="term" value="C:cytoplasm"/>
    <property type="evidence" value="ECO:0007669"/>
    <property type="project" value="TreeGrafter"/>
</dbReference>
<evidence type="ECO:0000313" key="13">
    <source>
        <dbReference type="EMBL" id="OGY35414.1"/>
    </source>
</evidence>
<evidence type="ECO:0000256" key="3">
    <source>
        <dbReference type="ARBA" id="ARBA00012057"/>
    </source>
</evidence>
<keyword evidence="4" id="KW-0963">Cytoplasm</keyword>
<evidence type="ECO:0000313" key="14">
    <source>
        <dbReference type="Proteomes" id="UP000177941"/>
    </source>
</evidence>
<dbReference type="PANTHER" id="PTHR10885:SF0">
    <property type="entry name" value="ISOPENTENYL-DIPHOSPHATE DELTA-ISOMERASE"/>
    <property type="match status" value="1"/>
</dbReference>
<dbReference type="InterPro" id="IPR000086">
    <property type="entry name" value="NUDIX_hydrolase_dom"/>
</dbReference>
<dbReference type="UniPathway" id="UPA00059">
    <property type="reaction ID" value="UER00104"/>
</dbReference>
<keyword evidence="8" id="KW-0414">Isoprene biosynthesis</keyword>
<dbReference type="EMBL" id="MHHS01000050">
    <property type="protein sequence ID" value="OGY35414.1"/>
    <property type="molecule type" value="Genomic_DNA"/>
</dbReference>
<comment type="pathway">
    <text evidence="1">Isoprenoid biosynthesis; dimethylallyl diphosphate biosynthesis; dimethylallyl diphosphate from isopentenyl diphosphate: step 1/1.</text>
</comment>
<feature type="active site" evidence="11">
    <location>
        <position position="116"/>
    </location>
</feature>
<dbReference type="Pfam" id="PF00293">
    <property type="entry name" value="NUDIX"/>
    <property type="match status" value="1"/>
</dbReference>
<evidence type="ECO:0000256" key="10">
    <source>
        <dbReference type="NCBIfam" id="TIGR02150"/>
    </source>
</evidence>
<comment type="caution">
    <text evidence="13">The sequence shown here is derived from an EMBL/GenBank/DDBJ whole genome shotgun (WGS) entry which is preliminary data.</text>
</comment>
<dbReference type="AlphaFoldDB" id="A0A1G1X603"/>
<evidence type="ECO:0000256" key="5">
    <source>
        <dbReference type="ARBA" id="ARBA00022723"/>
    </source>
</evidence>
<evidence type="ECO:0000256" key="9">
    <source>
        <dbReference type="ARBA" id="ARBA00023235"/>
    </source>
</evidence>
<accession>A0A1G1X603</accession>
<evidence type="ECO:0000256" key="4">
    <source>
        <dbReference type="ARBA" id="ARBA00022490"/>
    </source>
</evidence>
<keyword evidence="9 13" id="KW-0413">Isomerase</keyword>
<dbReference type="GO" id="GO:0004452">
    <property type="term" value="F:isopentenyl-diphosphate delta-isomerase activity"/>
    <property type="evidence" value="ECO:0007669"/>
    <property type="project" value="UniProtKB-UniRule"/>
</dbReference>
<dbReference type="InterPro" id="IPR015797">
    <property type="entry name" value="NUDIX_hydrolase-like_dom_sf"/>
</dbReference>
<feature type="active site" evidence="11">
    <location>
        <position position="69"/>
    </location>
</feature>
<dbReference type="GO" id="GO:0046872">
    <property type="term" value="F:metal ion binding"/>
    <property type="evidence" value="ECO:0007669"/>
    <property type="project" value="UniProtKB-KW"/>
</dbReference>
<evidence type="ECO:0000256" key="1">
    <source>
        <dbReference type="ARBA" id="ARBA00004826"/>
    </source>
</evidence>
<evidence type="ECO:0000256" key="8">
    <source>
        <dbReference type="ARBA" id="ARBA00023229"/>
    </source>
</evidence>
<name>A0A1G1X603_9BACT</name>
<dbReference type="GO" id="GO:0050992">
    <property type="term" value="P:dimethylallyl diphosphate biosynthetic process"/>
    <property type="evidence" value="ECO:0007669"/>
    <property type="project" value="UniProtKB-UniPathway"/>
</dbReference>
<dbReference type="Gene3D" id="3.90.79.10">
    <property type="entry name" value="Nucleoside Triphosphate Pyrophosphohydrolase"/>
    <property type="match status" value="1"/>
</dbReference>
<organism evidence="13 14">
    <name type="scientific">Candidatus Andersenbacteria bacterium RIFCSPHIGHO2_12_FULL_45_11b</name>
    <dbReference type="NCBI Taxonomy" id="1797282"/>
    <lineage>
        <taxon>Bacteria</taxon>
        <taxon>Candidatus Anderseniibacteriota</taxon>
    </lineage>
</organism>
<dbReference type="EC" id="5.3.3.2" evidence="3 10"/>
<dbReference type="GO" id="GO:0009240">
    <property type="term" value="P:isopentenyl diphosphate biosynthetic process"/>
    <property type="evidence" value="ECO:0007669"/>
    <property type="project" value="TreeGrafter"/>
</dbReference>
<dbReference type="InterPro" id="IPR011876">
    <property type="entry name" value="IsopentenylPP_isomerase_typ1"/>
</dbReference>
<dbReference type="SUPFAM" id="SSF55811">
    <property type="entry name" value="Nudix"/>
    <property type="match status" value="1"/>
</dbReference>
<dbReference type="NCBIfam" id="NF002995">
    <property type="entry name" value="PRK03759.1"/>
    <property type="match status" value="1"/>
</dbReference>